<dbReference type="InterPro" id="IPR038973">
    <property type="entry name" value="MutL/Mlh/Pms-like"/>
</dbReference>
<dbReference type="GO" id="GO:0016887">
    <property type="term" value="F:ATP hydrolysis activity"/>
    <property type="evidence" value="ECO:0007669"/>
    <property type="project" value="InterPro"/>
</dbReference>
<dbReference type="PANTHER" id="PTHR10073">
    <property type="entry name" value="DNA MISMATCH REPAIR PROTEIN MLH, PMS, MUTL"/>
    <property type="match status" value="1"/>
</dbReference>
<dbReference type="InterPro" id="IPR020568">
    <property type="entry name" value="Ribosomal_Su5_D2-typ_SF"/>
</dbReference>
<dbReference type="AlphaFoldDB" id="A0A1X0QS17"/>
<dbReference type="Proteomes" id="UP000242414">
    <property type="component" value="Unassembled WGS sequence"/>
</dbReference>
<dbReference type="OrthoDB" id="10263226at2759"/>
<evidence type="ECO:0000256" key="1">
    <source>
        <dbReference type="ARBA" id="ARBA00006082"/>
    </source>
</evidence>
<reference evidence="3" key="1">
    <citation type="journal article" date="2016" name="Proc. Natl. Acad. Sci. U.S.A.">
        <title>Lipid metabolic changes in an early divergent fungus govern the establishment of a mutualistic symbiosis with endobacteria.</title>
        <authorList>
            <person name="Lastovetsky O.A."/>
            <person name="Gaspar M.L."/>
            <person name="Mondo S.J."/>
            <person name="LaButti K.M."/>
            <person name="Sandor L."/>
            <person name="Grigoriev I.V."/>
            <person name="Henry S.A."/>
            <person name="Pawlowska T.E."/>
        </authorList>
    </citation>
    <scope>NUCLEOTIDE SEQUENCE [LARGE SCALE GENOMIC DNA]</scope>
    <source>
        <strain evidence="3">ATCC 52814</strain>
    </source>
</reference>
<dbReference type="GO" id="GO:0030983">
    <property type="term" value="F:mismatched DNA binding"/>
    <property type="evidence" value="ECO:0007669"/>
    <property type="project" value="InterPro"/>
</dbReference>
<protein>
    <recommendedName>
        <fullName evidence="2">DNA mismatch repair protein S5 domain-containing protein</fullName>
    </recommendedName>
</protein>
<dbReference type="Pfam" id="PF13589">
    <property type="entry name" value="HATPase_c_3"/>
    <property type="match status" value="1"/>
</dbReference>
<dbReference type="SMART" id="SM01340">
    <property type="entry name" value="DNA_mis_repair"/>
    <property type="match status" value="1"/>
</dbReference>
<organism evidence="3">
    <name type="scientific">Rhizopus microsporus var. microsporus</name>
    <dbReference type="NCBI Taxonomy" id="86635"/>
    <lineage>
        <taxon>Eukaryota</taxon>
        <taxon>Fungi</taxon>
        <taxon>Fungi incertae sedis</taxon>
        <taxon>Mucoromycota</taxon>
        <taxon>Mucoromycotina</taxon>
        <taxon>Mucoromycetes</taxon>
        <taxon>Mucorales</taxon>
        <taxon>Mucorineae</taxon>
        <taxon>Rhizopodaceae</taxon>
        <taxon>Rhizopus</taxon>
    </lineage>
</organism>
<evidence type="ECO:0000259" key="2">
    <source>
        <dbReference type="SMART" id="SM01340"/>
    </source>
</evidence>
<gene>
    <name evidence="3" type="ORF">BCV72DRAFT_338643</name>
</gene>
<accession>A0A1X0QS17</accession>
<dbReference type="GO" id="GO:0006298">
    <property type="term" value="P:mismatch repair"/>
    <property type="evidence" value="ECO:0007669"/>
    <property type="project" value="InterPro"/>
</dbReference>
<dbReference type="VEuPathDB" id="FungiDB:BCV72DRAFT_338643"/>
<name>A0A1X0QS17_RHIZD</name>
<dbReference type="GO" id="GO:0140664">
    <property type="term" value="F:ATP-dependent DNA damage sensor activity"/>
    <property type="evidence" value="ECO:0007669"/>
    <property type="project" value="InterPro"/>
</dbReference>
<feature type="domain" description="DNA mismatch repair protein S5" evidence="2">
    <location>
        <begin position="125"/>
        <end position="228"/>
    </location>
</feature>
<dbReference type="InterPro" id="IPR013507">
    <property type="entry name" value="DNA_mismatch_S5_2-like"/>
</dbReference>
<dbReference type="GO" id="GO:0005524">
    <property type="term" value="F:ATP binding"/>
    <property type="evidence" value="ECO:0007669"/>
    <property type="project" value="InterPro"/>
</dbReference>
<dbReference type="GO" id="GO:0032389">
    <property type="term" value="C:MutLalpha complex"/>
    <property type="evidence" value="ECO:0007669"/>
    <property type="project" value="TreeGrafter"/>
</dbReference>
<evidence type="ECO:0000313" key="3">
    <source>
        <dbReference type="EMBL" id="ORE02536.1"/>
    </source>
</evidence>
<comment type="similarity">
    <text evidence="1">Belongs to the DNA mismatch repair MutL/HexB family.</text>
</comment>
<dbReference type="Pfam" id="PF01119">
    <property type="entry name" value="DNA_mis_repair"/>
    <property type="match status" value="1"/>
</dbReference>
<dbReference type="SUPFAM" id="SSF54211">
    <property type="entry name" value="Ribosomal protein S5 domain 2-like"/>
    <property type="match status" value="1"/>
</dbReference>
<dbReference type="PANTHER" id="PTHR10073:SF12">
    <property type="entry name" value="DNA MISMATCH REPAIR PROTEIN MLH1"/>
    <property type="match status" value="1"/>
</dbReference>
<dbReference type="EMBL" id="KV922045">
    <property type="protein sequence ID" value="ORE02536.1"/>
    <property type="molecule type" value="Genomic_DNA"/>
</dbReference>
<proteinExistence type="inferred from homology"/>
<sequence>MRINQLGPHTINRIAAGERPANVVKEIMENSLDADSNHIHITIVAGGLELIKIKDNGHGIHFRAFTFRSIYKDGKLTCKPTPCASNDGTTVIVQNLFPNTVQRRKSFTFPLEEYKRIQECVENYAMHHYQHGFTLKQVKILEHTKEDFSLKLLYSTIATNSSIEKAKSPIFITVVNNRLIGNAQIKKSLKKVYKDIDENYSPSFLYVSLHVRPDKLDANIHPTKIEVK</sequence>
<dbReference type="SUPFAM" id="SSF55874">
    <property type="entry name" value="ATPase domain of HSP90 chaperone/DNA topoisomerase II/histidine kinase"/>
    <property type="match status" value="1"/>
</dbReference>
<dbReference type="InterPro" id="IPR036890">
    <property type="entry name" value="HATPase_C_sf"/>
</dbReference>
<dbReference type="Gene3D" id="3.30.565.10">
    <property type="entry name" value="Histidine kinase-like ATPase, C-terminal domain"/>
    <property type="match status" value="2"/>
</dbReference>